<comment type="caution">
    <text evidence="2">The sequence shown here is derived from an EMBL/GenBank/DDBJ whole genome shotgun (WGS) entry which is preliminary data.</text>
</comment>
<dbReference type="NCBIfam" id="TIGR02646">
    <property type="entry name" value="retron system putative HNH endonuclease"/>
    <property type="match status" value="1"/>
</dbReference>
<sequence length="202" mass="22500">MNRKDSLLKTLVREQFGLCCYSETDGTTIGFHIEHIENKSQNPSRTFDYNNLAASAFDSAHGLKTTPADLVFGGHARGKSTNVDMTQFIHPHMPDCASYFVYLQDGRVVANLHKTSTEQSCATYTIDLLNLNSPLLVSKRREYWAELETWFATHLVHGSVDDLASVCLLPTGNKLYPFFSLTHQFFGPLSARVIRASGVPGL</sequence>
<organism evidence="2 4">
    <name type="scientific">Pseudidiomarina aestuarii</name>
    <dbReference type="NCBI Taxonomy" id="624146"/>
    <lineage>
        <taxon>Bacteria</taxon>
        <taxon>Pseudomonadati</taxon>
        <taxon>Pseudomonadota</taxon>
        <taxon>Gammaproteobacteria</taxon>
        <taxon>Alteromonadales</taxon>
        <taxon>Idiomarinaceae</taxon>
        <taxon>Pseudidiomarina</taxon>
    </lineage>
</organism>
<gene>
    <name evidence="2" type="ORF">C9927_02185</name>
    <name evidence="1" type="ORF">C9928_04745</name>
</gene>
<evidence type="ECO:0000313" key="3">
    <source>
        <dbReference type="Proteomes" id="UP000241514"/>
    </source>
</evidence>
<name>A0A2T4D5H2_9GAMM</name>
<dbReference type="Proteomes" id="UP000241514">
    <property type="component" value="Unassembled WGS sequence"/>
</dbReference>
<evidence type="ECO:0000313" key="1">
    <source>
        <dbReference type="EMBL" id="PTB89063.1"/>
    </source>
</evidence>
<dbReference type="EMBL" id="PYVG01000023">
    <property type="protein sequence ID" value="PTB89063.1"/>
    <property type="molecule type" value="Genomic_DNA"/>
</dbReference>
<dbReference type="EMBL" id="PYVF01000020">
    <property type="protein sequence ID" value="PTB89255.1"/>
    <property type="molecule type" value="Genomic_DNA"/>
</dbReference>
<accession>A0A2T4D5H2</accession>
<dbReference type="InterPro" id="IPR013467">
    <property type="entry name" value="HNH78-like"/>
</dbReference>
<reference evidence="3 4" key="1">
    <citation type="submission" date="2018-03" db="EMBL/GenBank/DDBJ databases">
        <title>Cross-interface Injection: A General Nanoliter Liquid Handling Method Applied to Single Cells Genome Amplification Automated Nanoliter Liquid Handling Applied to Single Cell Multiple Displacement Amplification.</title>
        <authorList>
            <person name="Yun J."/>
            <person name="Xu P."/>
            <person name="Xu J."/>
            <person name="Dai X."/>
            <person name="Wang Y."/>
            <person name="Zheng X."/>
            <person name="Cao C."/>
            <person name="Yi Q."/>
            <person name="Zhu Y."/>
            <person name="Wang L."/>
            <person name="Dong Z."/>
            <person name="Huang Y."/>
            <person name="Huang L."/>
            <person name="Du W."/>
        </authorList>
    </citation>
    <scope>NUCLEOTIDE SEQUENCE [LARGE SCALE GENOMIC DNA]</scope>
    <source>
        <strain evidence="2 4">A12-4</strain>
        <strain evidence="1 3">A9-4</strain>
    </source>
</reference>
<proteinExistence type="predicted"/>
<dbReference type="AlphaFoldDB" id="A0A2T4D5H2"/>
<dbReference type="Proteomes" id="UP000242087">
    <property type="component" value="Unassembled WGS sequence"/>
</dbReference>
<protein>
    <submittedName>
        <fullName evidence="2">TIGR02646 family protein</fullName>
    </submittedName>
</protein>
<evidence type="ECO:0000313" key="2">
    <source>
        <dbReference type="EMBL" id="PTB89255.1"/>
    </source>
</evidence>
<evidence type="ECO:0000313" key="4">
    <source>
        <dbReference type="Proteomes" id="UP000242087"/>
    </source>
</evidence>